<protein>
    <recommendedName>
        <fullName evidence="1">Transglycosylase SLT domain-containing protein</fullName>
    </recommendedName>
</protein>
<dbReference type="OrthoDB" id="92254at2"/>
<evidence type="ECO:0000313" key="3">
    <source>
        <dbReference type="Proteomes" id="UP000191110"/>
    </source>
</evidence>
<comment type="caution">
    <text evidence="2">The sequence shown here is derived from an EMBL/GenBank/DDBJ whole genome shotgun (WGS) entry which is preliminary data.</text>
</comment>
<gene>
    <name evidence="2" type="ORF">BOW53_02905</name>
</gene>
<dbReference type="InterPro" id="IPR008258">
    <property type="entry name" value="Transglycosylase_SLT_dom_1"/>
</dbReference>
<dbReference type="Gene3D" id="1.10.530.10">
    <property type="match status" value="1"/>
</dbReference>
<feature type="domain" description="Transglycosylase SLT" evidence="1">
    <location>
        <begin position="67"/>
        <end position="169"/>
    </location>
</feature>
<accession>A0A1T2L9D2</accession>
<reference evidence="2 3" key="1">
    <citation type="submission" date="2016-11" db="EMBL/GenBank/DDBJ databases">
        <title>Mixed transmission modes and dynamic genome evolution in an obligate animal-bacterial symbiosis.</title>
        <authorList>
            <person name="Russell S.L."/>
            <person name="Corbett-Detig R.B."/>
            <person name="Cavanaugh C.M."/>
        </authorList>
    </citation>
    <scope>NUCLEOTIDE SEQUENCE [LARGE SCALE GENOMIC DNA]</scope>
    <source>
        <strain evidence="2">Sveles-Q1</strain>
    </source>
</reference>
<organism evidence="2 3">
    <name type="scientific">Solemya pervernicosa gill symbiont</name>
    <dbReference type="NCBI Taxonomy" id="642797"/>
    <lineage>
        <taxon>Bacteria</taxon>
        <taxon>Pseudomonadati</taxon>
        <taxon>Pseudomonadota</taxon>
        <taxon>Gammaproteobacteria</taxon>
        <taxon>sulfur-oxidizing symbionts</taxon>
    </lineage>
</organism>
<dbReference type="SUPFAM" id="SSF53955">
    <property type="entry name" value="Lysozyme-like"/>
    <property type="match status" value="1"/>
</dbReference>
<keyword evidence="3" id="KW-1185">Reference proteome</keyword>
<dbReference type="RefSeq" id="WP_078482590.1">
    <property type="nucleotide sequence ID" value="NZ_MPRL01000007.1"/>
</dbReference>
<name>A0A1T2L9D2_9GAMM</name>
<sequence>MLARAEKQGLQFVLLGLVAGLLILLPTVNALAGGIPSKANAYKRDLIRIAHTHVGLDAPIARYAAQIHQESTWRSDAQSQYADGLAQFTPSTAKWIAEIYPDHLEGAAPFSPRWAMTALVIYDRHLLNRVKPWHARDVTECDRWAMTLSAYNGGPGWLRRDRRLAAAAGDDPDRWFGHVEHHTNRAAWAELENRHYPVRILHQLEPRYLQAGWPGVKAC</sequence>
<dbReference type="Pfam" id="PF01464">
    <property type="entry name" value="SLT"/>
    <property type="match status" value="1"/>
</dbReference>
<dbReference type="EMBL" id="MPRL01000007">
    <property type="protein sequence ID" value="OOZ41644.1"/>
    <property type="molecule type" value="Genomic_DNA"/>
</dbReference>
<dbReference type="AlphaFoldDB" id="A0A1T2L9D2"/>
<evidence type="ECO:0000259" key="1">
    <source>
        <dbReference type="Pfam" id="PF01464"/>
    </source>
</evidence>
<dbReference type="Proteomes" id="UP000191110">
    <property type="component" value="Unassembled WGS sequence"/>
</dbReference>
<proteinExistence type="predicted"/>
<evidence type="ECO:0000313" key="2">
    <source>
        <dbReference type="EMBL" id="OOZ41644.1"/>
    </source>
</evidence>
<dbReference type="InterPro" id="IPR023346">
    <property type="entry name" value="Lysozyme-like_dom_sf"/>
</dbReference>